<feature type="region of interest" description="Disordered" evidence="1">
    <location>
        <begin position="140"/>
        <end position="161"/>
    </location>
</feature>
<dbReference type="Proteomes" id="UP001148313">
    <property type="component" value="Unassembled WGS sequence"/>
</dbReference>
<evidence type="ECO:0000313" key="4">
    <source>
        <dbReference type="Proteomes" id="UP001148313"/>
    </source>
</evidence>
<keyword evidence="4" id="KW-1185">Reference proteome</keyword>
<keyword evidence="2" id="KW-1133">Transmembrane helix</keyword>
<protein>
    <submittedName>
        <fullName evidence="3">Uncharacterized protein</fullName>
    </submittedName>
</protein>
<reference evidence="3" key="1">
    <citation type="submission" date="2022-11" db="EMBL/GenBank/DDBJ databases">
        <title>Hoeflea poritis sp. nov., isolated from scleractinian coral Porites lutea.</title>
        <authorList>
            <person name="Zhang G."/>
            <person name="Wei Q."/>
            <person name="Cai L."/>
        </authorList>
    </citation>
    <scope>NUCLEOTIDE SEQUENCE</scope>
    <source>
        <strain evidence="3">E7-10</strain>
    </source>
</reference>
<proteinExistence type="predicted"/>
<feature type="compositionally biased region" description="Polar residues" evidence="1">
    <location>
        <begin position="150"/>
        <end position="161"/>
    </location>
</feature>
<dbReference type="EMBL" id="JAPJZH010000012">
    <property type="protein sequence ID" value="MDA4847369.1"/>
    <property type="molecule type" value="Genomic_DNA"/>
</dbReference>
<dbReference type="RefSeq" id="WP_271091187.1">
    <property type="nucleotide sequence ID" value="NZ_JAPJZH010000012.1"/>
</dbReference>
<gene>
    <name evidence="3" type="ORF">OOZ53_18555</name>
</gene>
<feature type="transmembrane region" description="Helical" evidence="2">
    <location>
        <begin position="174"/>
        <end position="194"/>
    </location>
</feature>
<evidence type="ECO:0000256" key="1">
    <source>
        <dbReference type="SAM" id="MobiDB-lite"/>
    </source>
</evidence>
<name>A0ABT4VRN8_9HYPH</name>
<sequence>MDKATESRRLSDVVRKARIAAAEREDVVVEMRDADRARLELLADELEPVFKEVPAEDDQFDFFLSSGEQPRLWIDAIAHVQMGPDRRTYRFVRDTRYGRVVIAESADLMSVADSITHYVAERMVQRQRFLASDTVYSTGAPGSQADKSGGDQNETSPARQQGVNTISKTGALQALSWFALGLVVAALLIMAVFWEQLAPVLGAD</sequence>
<evidence type="ECO:0000256" key="2">
    <source>
        <dbReference type="SAM" id="Phobius"/>
    </source>
</evidence>
<accession>A0ABT4VRN8</accession>
<evidence type="ECO:0000313" key="3">
    <source>
        <dbReference type="EMBL" id="MDA4847369.1"/>
    </source>
</evidence>
<keyword evidence="2" id="KW-0812">Transmembrane</keyword>
<comment type="caution">
    <text evidence="3">The sequence shown here is derived from an EMBL/GenBank/DDBJ whole genome shotgun (WGS) entry which is preliminary data.</text>
</comment>
<keyword evidence="2" id="KW-0472">Membrane</keyword>
<organism evidence="3 4">
    <name type="scientific">Hoeflea poritis</name>
    <dbReference type="NCBI Taxonomy" id="2993659"/>
    <lineage>
        <taxon>Bacteria</taxon>
        <taxon>Pseudomonadati</taxon>
        <taxon>Pseudomonadota</taxon>
        <taxon>Alphaproteobacteria</taxon>
        <taxon>Hyphomicrobiales</taxon>
        <taxon>Rhizobiaceae</taxon>
        <taxon>Hoeflea</taxon>
    </lineage>
</organism>